<organism evidence="1 2">
    <name type="scientific">Zalaria obscura</name>
    <dbReference type="NCBI Taxonomy" id="2024903"/>
    <lineage>
        <taxon>Eukaryota</taxon>
        <taxon>Fungi</taxon>
        <taxon>Dikarya</taxon>
        <taxon>Ascomycota</taxon>
        <taxon>Pezizomycotina</taxon>
        <taxon>Dothideomycetes</taxon>
        <taxon>Dothideomycetidae</taxon>
        <taxon>Dothideales</taxon>
        <taxon>Zalariaceae</taxon>
        <taxon>Zalaria</taxon>
    </lineage>
</organism>
<keyword evidence="2" id="KW-1185">Reference proteome</keyword>
<protein>
    <submittedName>
        <fullName evidence="1">Uncharacterized protein</fullName>
    </submittedName>
</protein>
<evidence type="ECO:0000313" key="1">
    <source>
        <dbReference type="EMBL" id="KAK8198687.1"/>
    </source>
</evidence>
<evidence type="ECO:0000313" key="2">
    <source>
        <dbReference type="Proteomes" id="UP001320706"/>
    </source>
</evidence>
<proteinExistence type="predicted"/>
<sequence>MLPSRSSPAWQSWSALKIIALLLGLLSSASVFVQCMTDSERDLLKYATCAHTINCMLMFTRQDARYIFYHGLEGYEQYAFPEDELRPLSCRPLTRDREHPAHIEVNDVLGNYSLTIIDSLSTLAVLASSPTSEHDDHDALKDFQRYTRLLVEEYGDGSEGPAGQGRRARGFDLDSKVQVFETTIRGLGGLLSAHLFASGDLPIRGYNPVFERHEDGLIGTVWEDGFVYNGQFLRLAYDLGTRLLPAFHTPTGLPYPRINLRYGTPFYENSPFNNDPEHGKCDKTQKPKGDREITETCSAGAGSLVLEFTTLSRLTGDPHFERLAKRAFWAVWERRSGAGLIGAGIDAETGQWVSPFTGIGAGIDSFFEYSVKSYILLSGLTPGPESEDDNSPEAFLRTWHDAHAAIMRHIYRGSDFQHPHYAQNDLFTGGPRYSWIDSLSAYYPGLLALVGELEEAIAAHLLYTALWTRYGALPERWNTHTANIDSGLGWWGGRPEFIESTWYIYRATQDPWYLHVGEMTVKDIKRRCYTKCGWAGLQDVRNGEQKDRMESFFLGETAKYLYLLFDPDHPLNKLDAPWVFTTEGHPLVIPEYARHNDFGVPLESQTRKKDPEPSIRLAQCPLPPQPIPLTVSVTAARPDVYHAASLARLHLMPRIDAPGIPTLDYASDHPSITLTDVQSPSNFTYYPWTLPPSLIPYDVTTAKMHTRITFDLTFPALPNTQAFSTLQRVDGGILISSVSGLRFGMVYEPPGSEASFEDSYRIYALSNLALGRDERIYLSSTSLDQVNPTDPHLTRLRNTEEVDLIIDAPPPITAPSPSNHDLDWELANATIHEWFNFDVRIENLMDGELGIGNANVPEPLLENIQRLADSLGLIVADNPDLANEFDAALRNAVEVGAAQSPSVATASAPGTAEEGLVRYTIPAMLPTGLGAAPLPLSIDNSPDPTTLDLGTLTYRTILVLNTELCTSPLPASLAAKYNVLVIRRGGCSFSDKLTNIPSFAPSAKALQLVIVASFPEHEKGDEEAGAQVRPLLDQKQVTRGGIERRNPIPLLMVRGGEEVWAVLSRSAKAVGRLEGSEVVVDVKESVEDKGKGKKKRKQKERPGLGVKRKYWFTTQGVRIANLFAR</sequence>
<comment type="caution">
    <text evidence="1">The sequence shown here is derived from an EMBL/GenBank/DDBJ whole genome shotgun (WGS) entry which is preliminary data.</text>
</comment>
<gene>
    <name evidence="1" type="ORF">M8818_006554</name>
</gene>
<reference evidence="1" key="1">
    <citation type="submission" date="2024-02" db="EMBL/GenBank/DDBJ databases">
        <title>Metagenome Assembled Genome of Zalaria obscura JY119.</title>
        <authorList>
            <person name="Vighnesh L."/>
            <person name="Jagadeeshwari U."/>
            <person name="Venkata Ramana C."/>
            <person name="Sasikala C."/>
        </authorList>
    </citation>
    <scope>NUCLEOTIDE SEQUENCE</scope>
    <source>
        <strain evidence="1">JY119</strain>
    </source>
</reference>
<name>A0ACC3S751_9PEZI</name>
<accession>A0ACC3S751</accession>
<dbReference type="EMBL" id="JAMKPW020000040">
    <property type="protein sequence ID" value="KAK8198687.1"/>
    <property type="molecule type" value="Genomic_DNA"/>
</dbReference>
<dbReference type="Proteomes" id="UP001320706">
    <property type="component" value="Unassembled WGS sequence"/>
</dbReference>